<reference evidence="2" key="1">
    <citation type="journal article" date="2014" name="Nat. Genet.">
        <title>Genome and transcriptome of the porcine whipworm Trichuris suis.</title>
        <authorList>
            <person name="Jex A.R."/>
            <person name="Nejsum P."/>
            <person name="Schwarz E.M."/>
            <person name="Hu L."/>
            <person name="Young N.D."/>
            <person name="Hall R.S."/>
            <person name="Korhonen P.K."/>
            <person name="Liao S."/>
            <person name="Thamsborg S."/>
            <person name="Xia J."/>
            <person name="Xu P."/>
            <person name="Wang S."/>
            <person name="Scheerlinck J.P."/>
            <person name="Hofmann A."/>
            <person name="Sternberg P.W."/>
            <person name="Wang J."/>
            <person name="Gasser R.B."/>
        </authorList>
    </citation>
    <scope>NUCLEOTIDE SEQUENCE [LARGE SCALE GENOMIC DNA]</scope>
    <source>
        <strain evidence="2">DCEP-RM93F</strain>
    </source>
</reference>
<dbReference type="AlphaFoldDB" id="A0A085NK92"/>
<feature type="compositionally biased region" description="Basic and acidic residues" evidence="1">
    <location>
        <begin position="266"/>
        <end position="277"/>
    </location>
</feature>
<dbReference type="Proteomes" id="UP000030758">
    <property type="component" value="Unassembled WGS sequence"/>
</dbReference>
<protein>
    <submittedName>
        <fullName evidence="2">Uncharacterized protein</fullName>
    </submittedName>
</protein>
<feature type="compositionally biased region" description="Basic residues" evidence="1">
    <location>
        <begin position="278"/>
        <end position="290"/>
    </location>
</feature>
<feature type="region of interest" description="Disordered" evidence="1">
    <location>
        <begin position="266"/>
        <end position="290"/>
    </location>
</feature>
<organism evidence="2">
    <name type="scientific">Trichuris suis</name>
    <name type="common">pig whipworm</name>
    <dbReference type="NCBI Taxonomy" id="68888"/>
    <lineage>
        <taxon>Eukaryota</taxon>
        <taxon>Metazoa</taxon>
        <taxon>Ecdysozoa</taxon>
        <taxon>Nematoda</taxon>
        <taxon>Enoplea</taxon>
        <taxon>Dorylaimia</taxon>
        <taxon>Trichinellida</taxon>
        <taxon>Trichuridae</taxon>
        <taxon>Trichuris</taxon>
    </lineage>
</organism>
<accession>A0A085NK92</accession>
<dbReference type="EMBL" id="KL367492">
    <property type="protein sequence ID" value="KFD69888.1"/>
    <property type="molecule type" value="Genomic_DNA"/>
</dbReference>
<sequence length="462" mass="52858">MTGPVRSCVYFASNRDDCSEHEGSKLQFPGLQRGPPVFHFRLNLLLENQITMHNMLLFMKLPDRNLKVETWNLELPFTHGDTFKNDEERNQNFCGHMKLQFCYIFNEVRMVKSASSKLSGHYLRGSVSLLVTTAVGLAIVKRLREVHWYVVVRLFEMEFGRKGNNESSFNPVETNLKTLPEKLESPEKPPLNKVPPVSHRPQECIHFMITSLALFFHDYRIVPTIPEAPQQFKNVMTHVCSQHNTPLLLILAVLLIEYSMNLPEGKEHRELQKDSRSPNRKQRRSCGGHYRHSRQALFGSSLYRADLGHSSSAVVIPEWLVSRRKRDHDMENCGPVVPLEPPKRRQSIPNVVFSVTITNKWTGQFIIASKDTAAYALCSEVLFFGKVTATGSNCENQSPGQEETAPCHRKTSNLSCFYEKSGRSLKMQVVLFGVKIKTFIPIHTDYVHHECKKPREVLVADV</sequence>
<proteinExistence type="predicted"/>
<name>A0A085NK92_9BILA</name>
<evidence type="ECO:0000256" key="1">
    <source>
        <dbReference type="SAM" id="MobiDB-lite"/>
    </source>
</evidence>
<evidence type="ECO:0000313" key="2">
    <source>
        <dbReference type="EMBL" id="KFD69888.1"/>
    </source>
</evidence>
<gene>
    <name evidence="2" type="ORF">M514_18010</name>
</gene>